<name>A0ACC3S3I7_9PEZI</name>
<reference evidence="1" key="1">
    <citation type="submission" date="2024-02" db="EMBL/GenBank/DDBJ databases">
        <title>Metagenome Assembled Genome of Zalaria obscura JY119.</title>
        <authorList>
            <person name="Vighnesh L."/>
            <person name="Jagadeeshwari U."/>
            <person name="Venkata Ramana C."/>
            <person name="Sasikala C."/>
        </authorList>
    </citation>
    <scope>NUCLEOTIDE SEQUENCE</scope>
    <source>
        <strain evidence="1">JY119</strain>
    </source>
</reference>
<organism evidence="1 2">
    <name type="scientific">Zalaria obscura</name>
    <dbReference type="NCBI Taxonomy" id="2024903"/>
    <lineage>
        <taxon>Eukaryota</taxon>
        <taxon>Fungi</taxon>
        <taxon>Dikarya</taxon>
        <taxon>Ascomycota</taxon>
        <taxon>Pezizomycotina</taxon>
        <taxon>Dothideomycetes</taxon>
        <taxon>Dothideomycetidae</taxon>
        <taxon>Dothideales</taxon>
        <taxon>Zalariaceae</taxon>
        <taxon>Zalaria</taxon>
    </lineage>
</organism>
<dbReference type="Proteomes" id="UP001320706">
    <property type="component" value="Unassembled WGS sequence"/>
</dbReference>
<comment type="caution">
    <text evidence="1">The sequence shown here is derived from an EMBL/GenBank/DDBJ whole genome shotgun (WGS) entry which is preliminary data.</text>
</comment>
<accession>A0ACC3S3I7</accession>
<evidence type="ECO:0000313" key="1">
    <source>
        <dbReference type="EMBL" id="KAK8192737.1"/>
    </source>
</evidence>
<protein>
    <submittedName>
        <fullName evidence="1">Uncharacterized protein</fullName>
    </submittedName>
</protein>
<dbReference type="EMBL" id="JAMKPW020000044">
    <property type="protein sequence ID" value="KAK8192737.1"/>
    <property type="molecule type" value="Genomic_DNA"/>
</dbReference>
<gene>
    <name evidence="1" type="ORF">M8818_007909</name>
</gene>
<evidence type="ECO:0000313" key="2">
    <source>
        <dbReference type="Proteomes" id="UP001320706"/>
    </source>
</evidence>
<keyword evidence="2" id="KW-1185">Reference proteome</keyword>
<proteinExistence type="predicted"/>
<sequence length="324" mass="36149">MFGIIADLLTNVTSVLFPVFASYKALRTSDPAQLTPWLMYWTTLSLFLAGESLFYPIISWMPFYAWIRFMVHLYLVLPGKQGSVYIYQTYIHPFLSQHEREIDVFISDSHDKAKKAGLQYLKQAIEWAKVKVLGLPPRQPTPPPSRQVSYSQSLLNRFNMPNARNGLATAGASDIFSLIGNAMQQATYASSTTRDAQAEDLSASGTLIPSNISGQERMDYISTQRDRLRTLLQAFDKEAFDHEVGGPVEEGSPPGSPPRLSPHMRQASDSLKKSMSETEFEDLGREDVPETPKAGGQGSQAGWSKWIWGNYGEKDSAIVGKKDQ</sequence>